<evidence type="ECO:0008006" key="3">
    <source>
        <dbReference type="Google" id="ProtNLM"/>
    </source>
</evidence>
<protein>
    <recommendedName>
        <fullName evidence="3">Agmatinase</fullName>
    </recommendedName>
</protein>
<dbReference type="SUPFAM" id="SSF52768">
    <property type="entry name" value="Arginase/deacetylase"/>
    <property type="match status" value="1"/>
</dbReference>
<accession>A0ABQ6JCD0</accession>
<gene>
    <name evidence="1" type="ORF">GCM10025868_10880</name>
</gene>
<dbReference type="EMBL" id="BSUZ01000001">
    <property type="protein sequence ID" value="GMA85838.1"/>
    <property type="molecule type" value="Genomic_DNA"/>
</dbReference>
<reference evidence="2" key="1">
    <citation type="journal article" date="2019" name="Int. J. Syst. Evol. Microbiol.">
        <title>The Global Catalogue of Microorganisms (GCM) 10K type strain sequencing project: providing services to taxonomists for standard genome sequencing and annotation.</title>
        <authorList>
            <consortium name="The Broad Institute Genomics Platform"/>
            <consortium name="The Broad Institute Genome Sequencing Center for Infectious Disease"/>
            <person name="Wu L."/>
            <person name="Ma J."/>
        </authorList>
    </citation>
    <scope>NUCLEOTIDE SEQUENCE [LARGE SCALE GENOMIC DNA]</scope>
    <source>
        <strain evidence="2">NBRC 108730</strain>
    </source>
</reference>
<evidence type="ECO:0000313" key="1">
    <source>
        <dbReference type="EMBL" id="GMA85838.1"/>
    </source>
</evidence>
<sequence length="57" mass="6151">MVGVDVVEVSPPYDHADITAMLANRVVLEALSALARRRLDAATGVPWNPLQPLLDGR</sequence>
<dbReference type="Proteomes" id="UP001157017">
    <property type="component" value="Unassembled WGS sequence"/>
</dbReference>
<keyword evidence="2" id="KW-1185">Reference proteome</keyword>
<proteinExistence type="predicted"/>
<comment type="caution">
    <text evidence="1">The sequence shown here is derived from an EMBL/GenBank/DDBJ whole genome shotgun (WGS) entry which is preliminary data.</text>
</comment>
<dbReference type="Gene3D" id="3.40.800.10">
    <property type="entry name" value="Ureohydrolase domain"/>
    <property type="match status" value="1"/>
</dbReference>
<dbReference type="InterPro" id="IPR006035">
    <property type="entry name" value="Ureohydrolase"/>
</dbReference>
<dbReference type="InterPro" id="IPR023696">
    <property type="entry name" value="Ureohydrolase_dom_sf"/>
</dbReference>
<evidence type="ECO:0000313" key="2">
    <source>
        <dbReference type="Proteomes" id="UP001157017"/>
    </source>
</evidence>
<dbReference type="Pfam" id="PF00491">
    <property type="entry name" value="Arginase"/>
    <property type="match status" value="1"/>
</dbReference>
<organism evidence="1 2">
    <name type="scientific">Angustibacter aerolatus</name>
    <dbReference type="NCBI Taxonomy" id="1162965"/>
    <lineage>
        <taxon>Bacteria</taxon>
        <taxon>Bacillati</taxon>
        <taxon>Actinomycetota</taxon>
        <taxon>Actinomycetes</taxon>
        <taxon>Kineosporiales</taxon>
        <taxon>Kineosporiaceae</taxon>
    </lineage>
</organism>
<name>A0ABQ6JCD0_9ACTN</name>